<feature type="compositionally biased region" description="Polar residues" evidence="1">
    <location>
        <begin position="1"/>
        <end position="20"/>
    </location>
</feature>
<dbReference type="EMBL" id="JNGW01000097">
    <property type="protein sequence ID" value="KDR51666.1"/>
    <property type="molecule type" value="Genomic_DNA"/>
</dbReference>
<feature type="transmembrane region" description="Helical" evidence="2">
    <location>
        <begin position="97"/>
        <end position="115"/>
    </location>
</feature>
<dbReference type="RefSeq" id="WP_018966762.1">
    <property type="nucleotide sequence ID" value="NZ_KB899211.1"/>
</dbReference>
<dbReference type="PANTHER" id="PTHR31061:SF24">
    <property type="entry name" value="LD22376P"/>
    <property type="match status" value="1"/>
</dbReference>
<feature type="transmembrane region" description="Helical" evidence="2">
    <location>
        <begin position="247"/>
        <end position="270"/>
    </location>
</feature>
<feature type="region of interest" description="Disordered" evidence="1">
    <location>
        <begin position="1"/>
        <end position="35"/>
    </location>
</feature>
<accession>A0A069QPC2</accession>
<comment type="caution">
    <text evidence="3">The sequence shown here is derived from an EMBL/GenBank/DDBJ whole genome shotgun (WGS) entry which is preliminary data.</text>
</comment>
<evidence type="ECO:0000313" key="4">
    <source>
        <dbReference type="Proteomes" id="UP000027442"/>
    </source>
</evidence>
<reference evidence="3 4" key="1">
    <citation type="submission" date="2013-08" db="EMBL/GenBank/DDBJ databases">
        <authorList>
            <person name="Weinstock G."/>
            <person name="Sodergren E."/>
            <person name="Wylie T."/>
            <person name="Fulton L."/>
            <person name="Fulton R."/>
            <person name="Fronick C."/>
            <person name="O'Laughlin M."/>
            <person name="Godfrey J."/>
            <person name="Miner T."/>
            <person name="Herter B."/>
            <person name="Appelbaum E."/>
            <person name="Cordes M."/>
            <person name="Lek S."/>
            <person name="Wollam A."/>
            <person name="Pepin K.H."/>
            <person name="Palsikar V.B."/>
            <person name="Mitreva M."/>
            <person name="Wilson R.K."/>
        </authorList>
    </citation>
    <scope>NUCLEOTIDE SEQUENCE [LARGE SCALE GENOMIC DNA]</scope>
    <source>
        <strain evidence="3 4">ATCC 15930</strain>
    </source>
</reference>
<proteinExistence type="predicted"/>
<evidence type="ECO:0000313" key="3">
    <source>
        <dbReference type="EMBL" id="KDR51666.1"/>
    </source>
</evidence>
<dbReference type="Proteomes" id="UP000027442">
    <property type="component" value="Unassembled WGS sequence"/>
</dbReference>
<feature type="transmembrane region" description="Helical" evidence="2">
    <location>
        <begin position="165"/>
        <end position="181"/>
    </location>
</feature>
<keyword evidence="2" id="KW-1133">Transmembrane helix</keyword>
<dbReference type="PANTHER" id="PTHR31061">
    <property type="entry name" value="LD22376P"/>
    <property type="match status" value="1"/>
</dbReference>
<name>A0A069QPC2_HOYLO</name>
<feature type="transmembrane region" description="Helical" evidence="2">
    <location>
        <begin position="380"/>
        <end position="401"/>
    </location>
</feature>
<sequence>MTYPTTPFNGAPSPQNGSGEQAQPTPTPTHGTAGAAKPTRLLSLDLLRGMDLAFLVLFQPVVYQWLEACQPAAGTFGAAVYGQITHVPWQGFCFWDIIMPLFMFMSGITIPFSMAKYQRGESKAGVGFLLRLLKRFVVLWVLGMVVQGNLLALDARQLHLYSNTLQSIAVGYVVVALLFIYTSWRTQLAVVASCMVAYVAVFAIWGQMDFTIDANICEEIDRQVLGRWRDGVIWNGDQWQWDATYHYTWILSSLNFVGTVYLGYLAGVVLRTSQSGTSKLRILLLSGVGLIVLAFALSPIVPIIKHIWSTSMTFLAGGICFLLMATAYYWVDLKGHTRGLMWLRFYGTNSLVAYVLGEYVNFSSLTDSLFYGFKPLLGVFYPVLGATMQGIFVLLVLRWMYKSNIFVKA</sequence>
<dbReference type="eggNOG" id="COG4299">
    <property type="taxonomic scope" value="Bacteria"/>
</dbReference>
<evidence type="ECO:0000256" key="1">
    <source>
        <dbReference type="SAM" id="MobiDB-lite"/>
    </source>
</evidence>
<feature type="transmembrane region" description="Helical" evidence="2">
    <location>
        <begin position="136"/>
        <end position="153"/>
    </location>
</feature>
<dbReference type="AlphaFoldDB" id="A0A069QPC2"/>
<organism evidence="3 4">
    <name type="scientific">Hoylesella loescheii DSM 19665 = JCM 12249 = ATCC 15930</name>
    <dbReference type="NCBI Taxonomy" id="1122985"/>
    <lineage>
        <taxon>Bacteria</taxon>
        <taxon>Pseudomonadati</taxon>
        <taxon>Bacteroidota</taxon>
        <taxon>Bacteroidia</taxon>
        <taxon>Bacteroidales</taxon>
        <taxon>Prevotellaceae</taxon>
        <taxon>Hoylesella</taxon>
    </lineage>
</organism>
<feature type="transmembrane region" description="Helical" evidence="2">
    <location>
        <begin position="307"/>
        <end position="331"/>
    </location>
</feature>
<feature type="compositionally biased region" description="Low complexity" evidence="1">
    <location>
        <begin position="21"/>
        <end position="35"/>
    </location>
</feature>
<feature type="transmembrane region" description="Helical" evidence="2">
    <location>
        <begin position="282"/>
        <end position="301"/>
    </location>
</feature>
<evidence type="ECO:0000256" key="2">
    <source>
        <dbReference type="SAM" id="Phobius"/>
    </source>
</evidence>
<keyword evidence="4" id="KW-1185">Reference proteome</keyword>
<protein>
    <submittedName>
        <fullName evidence="3">Uncharacterized protein</fullName>
    </submittedName>
</protein>
<keyword evidence="2" id="KW-0812">Transmembrane</keyword>
<feature type="transmembrane region" description="Helical" evidence="2">
    <location>
        <begin position="343"/>
        <end position="360"/>
    </location>
</feature>
<keyword evidence="2" id="KW-0472">Membrane</keyword>
<feature type="transmembrane region" description="Helical" evidence="2">
    <location>
        <begin position="188"/>
        <end position="205"/>
    </location>
</feature>
<gene>
    <name evidence="3" type="ORF">HMPREF1991_02276</name>
</gene>
<dbReference type="PATRIC" id="fig|1122985.7.peg.2355"/>
<dbReference type="HOGENOM" id="CLU_029171_4_0_10"/>